<protein>
    <recommendedName>
        <fullName evidence="3">Carboxylic ester hydrolase</fullName>
        <ecNumber evidence="3">3.1.1.-</ecNumber>
    </recommendedName>
</protein>
<dbReference type="EC" id="3.1.1.-" evidence="3"/>
<dbReference type="InterPro" id="IPR019819">
    <property type="entry name" value="Carboxylesterase_B_CS"/>
</dbReference>
<dbReference type="Gene3D" id="3.40.50.1820">
    <property type="entry name" value="alpha/beta hydrolase"/>
    <property type="match status" value="1"/>
</dbReference>
<dbReference type="Proteomes" id="UP000242287">
    <property type="component" value="Unassembled WGS sequence"/>
</dbReference>
<dbReference type="SUPFAM" id="SSF53474">
    <property type="entry name" value="alpha/beta-Hydrolases"/>
    <property type="match status" value="1"/>
</dbReference>
<dbReference type="STRING" id="703135.A0A2A9NSP5"/>
<feature type="chain" id="PRO_5011812163" description="Carboxylic ester hydrolase" evidence="3">
    <location>
        <begin position="17"/>
        <end position="554"/>
    </location>
</feature>
<dbReference type="Pfam" id="PF00135">
    <property type="entry name" value="COesterase"/>
    <property type="match status" value="1"/>
</dbReference>
<organism evidence="5 6">
    <name type="scientific">Amanita thiersii Skay4041</name>
    <dbReference type="NCBI Taxonomy" id="703135"/>
    <lineage>
        <taxon>Eukaryota</taxon>
        <taxon>Fungi</taxon>
        <taxon>Dikarya</taxon>
        <taxon>Basidiomycota</taxon>
        <taxon>Agaricomycotina</taxon>
        <taxon>Agaricomycetes</taxon>
        <taxon>Agaricomycetidae</taxon>
        <taxon>Agaricales</taxon>
        <taxon>Pluteineae</taxon>
        <taxon>Amanitaceae</taxon>
        <taxon>Amanita</taxon>
    </lineage>
</organism>
<dbReference type="AlphaFoldDB" id="A0A2A9NSP5"/>
<comment type="similarity">
    <text evidence="1 3">Belongs to the type-B carboxylesterase/lipase family.</text>
</comment>
<dbReference type="InterPro" id="IPR050309">
    <property type="entry name" value="Type-B_Carboxylest/Lipase"/>
</dbReference>
<dbReference type="PROSITE" id="PS00122">
    <property type="entry name" value="CARBOXYLESTERASE_B_1"/>
    <property type="match status" value="1"/>
</dbReference>
<feature type="domain" description="Carboxylesterase type B" evidence="4">
    <location>
        <begin position="19"/>
        <end position="487"/>
    </location>
</feature>
<evidence type="ECO:0000313" key="6">
    <source>
        <dbReference type="Proteomes" id="UP000242287"/>
    </source>
</evidence>
<dbReference type="InterPro" id="IPR019826">
    <property type="entry name" value="Carboxylesterase_B_AS"/>
</dbReference>
<evidence type="ECO:0000256" key="3">
    <source>
        <dbReference type="RuleBase" id="RU361235"/>
    </source>
</evidence>
<feature type="signal peptide" evidence="3">
    <location>
        <begin position="1"/>
        <end position="16"/>
    </location>
</feature>
<dbReference type="PANTHER" id="PTHR11559">
    <property type="entry name" value="CARBOXYLESTERASE"/>
    <property type="match status" value="1"/>
</dbReference>
<proteinExistence type="inferred from homology"/>
<dbReference type="EMBL" id="KZ301971">
    <property type="protein sequence ID" value="PFH54015.1"/>
    <property type="molecule type" value="Genomic_DNA"/>
</dbReference>
<keyword evidence="3" id="KW-0732">Signal</keyword>
<dbReference type="PROSITE" id="PS00941">
    <property type="entry name" value="CARBOXYLESTERASE_B_2"/>
    <property type="match status" value="1"/>
</dbReference>
<accession>A0A2A9NSP5</accession>
<evidence type="ECO:0000313" key="5">
    <source>
        <dbReference type="EMBL" id="PFH54015.1"/>
    </source>
</evidence>
<evidence type="ECO:0000256" key="1">
    <source>
        <dbReference type="ARBA" id="ARBA00005964"/>
    </source>
</evidence>
<keyword evidence="6" id="KW-1185">Reference proteome</keyword>
<keyword evidence="2 3" id="KW-0378">Hydrolase</keyword>
<dbReference type="InterPro" id="IPR002018">
    <property type="entry name" value="CarbesteraseB"/>
</dbReference>
<evidence type="ECO:0000256" key="2">
    <source>
        <dbReference type="ARBA" id="ARBA00022801"/>
    </source>
</evidence>
<dbReference type="OrthoDB" id="408631at2759"/>
<evidence type="ECO:0000259" key="4">
    <source>
        <dbReference type="Pfam" id="PF00135"/>
    </source>
</evidence>
<sequence>MFFLLTMGFALQSCLGAPTVMLDSATFSGNTVGRVSKFLGIPFAQPPVGDLRFRVPQPISAYNGSYAATSFGPACPQQAVHLPLPDGFPSNTVDIVTNSIYGVLFPDNEDCLTINVVNPTSAKLGSKLPVVVWIFGGGFQLGSTTIYDGGSIVEHSIQMGQPVVYVSMNYRLSGFGFMPGKEIKEAGAGNLGLQDQRLALKWVQKYISSFGGDPSKVTIWGESAGAISVSMHMITNGGDSEGLFRAGIMQSGSSIPTRSIEEGQRYYDAVVSQTGCSSAEDTLDCLRSVPYSRLKDAINRSPGIFSYQSLNLAWLPRVDGVFLKDYPQQLVLQGKVARIPLITGALAFFSLHHHLLTLSTGNCDDEGTLFSLSTLNITTNAQLKTYIRQVFFPSIEDSELDMLADLYPQDFTWGSPYSTGLLNGLTPQFKRMASLLGDAIFQAPRRFLLDNVSNKQDTWAFLSKRFKLLPFLGSLHTSDLLNSYGNGELKDYIIRFVNNLDPNPRVGFRWPKYDASSRQVLTFLDGLIPMTITKDDYRKDGMSLLSRISLTLLS</sequence>
<reference evidence="5 6" key="1">
    <citation type="submission" date="2014-02" db="EMBL/GenBank/DDBJ databases">
        <title>Transposable element dynamics among asymbiotic and ectomycorrhizal Amanita fungi.</title>
        <authorList>
            <consortium name="DOE Joint Genome Institute"/>
            <person name="Hess J."/>
            <person name="Skrede I."/>
            <person name="Wolfe B."/>
            <person name="LaButti K."/>
            <person name="Ohm R.A."/>
            <person name="Grigoriev I.V."/>
            <person name="Pringle A."/>
        </authorList>
    </citation>
    <scope>NUCLEOTIDE SEQUENCE [LARGE SCALE GENOMIC DNA]</scope>
    <source>
        <strain evidence="5 6">SKay4041</strain>
    </source>
</reference>
<name>A0A2A9NSP5_9AGAR</name>
<dbReference type="GO" id="GO:0016787">
    <property type="term" value="F:hydrolase activity"/>
    <property type="evidence" value="ECO:0007669"/>
    <property type="project" value="UniProtKB-KW"/>
</dbReference>
<dbReference type="InterPro" id="IPR029058">
    <property type="entry name" value="AB_hydrolase_fold"/>
</dbReference>
<gene>
    <name evidence="5" type="ORF">AMATHDRAFT_800</name>
</gene>